<sequence>MMPIKIGSMIKKQVKYKETPHDSTYYERYFLPAAEV</sequence>
<evidence type="ECO:0000313" key="1">
    <source>
        <dbReference type="EMBL" id="CYU11965.1"/>
    </source>
</evidence>
<proteinExistence type="predicted"/>
<organism evidence="2 4">
    <name type="scientific">Streptococcus suis</name>
    <dbReference type="NCBI Taxonomy" id="1307"/>
    <lineage>
        <taxon>Bacteria</taxon>
        <taxon>Bacillati</taxon>
        <taxon>Bacillota</taxon>
        <taxon>Bacilli</taxon>
        <taxon>Lactobacillales</taxon>
        <taxon>Streptococcaceae</taxon>
        <taxon>Streptococcus</taxon>
    </lineage>
</organism>
<dbReference type="Proteomes" id="UP000075193">
    <property type="component" value="Unassembled WGS sequence"/>
</dbReference>
<accession>A0A116NHS6</accession>
<dbReference type="EMBL" id="FIIC01000023">
    <property type="protein sequence ID" value="CYW03607.1"/>
    <property type="molecule type" value="Genomic_DNA"/>
</dbReference>
<reference evidence="3 4" key="1">
    <citation type="submission" date="2016-02" db="EMBL/GenBank/DDBJ databases">
        <authorList>
            <consortium name="Pathogen Informatics"/>
        </authorList>
    </citation>
    <scope>NUCLEOTIDE SEQUENCE [LARGE SCALE GENOMIC DNA]</scope>
    <source>
        <strain evidence="1 3">LSS100</strain>
        <strain evidence="2 4">LSS79</strain>
    </source>
</reference>
<evidence type="ECO:0000313" key="3">
    <source>
        <dbReference type="Proteomes" id="UP000072003"/>
    </source>
</evidence>
<evidence type="ECO:0000313" key="4">
    <source>
        <dbReference type="Proteomes" id="UP000075193"/>
    </source>
</evidence>
<dbReference type="EMBL" id="FIFN01000009">
    <property type="protein sequence ID" value="CYU11965.1"/>
    <property type="molecule type" value="Genomic_DNA"/>
</dbReference>
<gene>
    <name evidence="2" type="ORF">ERS132441_01650</name>
    <name evidence="1" type="ORF">ERS132462_01105</name>
</gene>
<name>A0A116NHS6_STRSU</name>
<evidence type="ECO:0000313" key="2">
    <source>
        <dbReference type="EMBL" id="CYW03607.1"/>
    </source>
</evidence>
<dbReference type="Proteomes" id="UP000072003">
    <property type="component" value="Unassembled WGS sequence"/>
</dbReference>
<dbReference type="AlphaFoldDB" id="A0A116NHS6"/>
<protein>
    <submittedName>
        <fullName evidence="2">Uncharacterized protein</fullName>
    </submittedName>
</protein>